<dbReference type="AlphaFoldDB" id="A0A644V9Y7"/>
<dbReference type="Pfam" id="PF13420">
    <property type="entry name" value="Acetyltransf_4"/>
    <property type="match status" value="1"/>
</dbReference>
<sequence length="167" mass="19235">MIRKAMLADAPAIAKIYEYYVLETTITYEVEPPDAKEMSNRWKNISANYPYLVMEEKGRVIGYAYAARFRERKAFDPTTEVSIYLDKDYCADGRGPMLMKALFKELEAYPYATAVACISSNNEFSAKFCKKVGFHYVGTLENVGYKKNQWLGLAEYTKKLGGWEKHR</sequence>
<gene>
    <name evidence="4" type="primary">bar_1</name>
    <name evidence="4" type="ORF">SDC9_34064</name>
</gene>
<dbReference type="Gene3D" id="3.40.630.30">
    <property type="match status" value="1"/>
</dbReference>
<dbReference type="PANTHER" id="PTHR43072">
    <property type="entry name" value="N-ACETYLTRANSFERASE"/>
    <property type="match status" value="1"/>
</dbReference>
<dbReference type="PANTHER" id="PTHR43072:SF23">
    <property type="entry name" value="UPF0039 PROTEIN C11D3.02C"/>
    <property type="match status" value="1"/>
</dbReference>
<dbReference type="InterPro" id="IPR000182">
    <property type="entry name" value="GNAT_dom"/>
</dbReference>
<dbReference type="EMBL" id="VSSQ01000249">
    <property type="protein sequence ID" value="MPL88051.1"/>
    <property type="molecule type" value="Genomic_DNA"/>
</dbReference>
<dbReference type="SUPFAM" id="SSF55729">
    <property type="entry name" value="Acyl-CoA N-acyltransferases (Nat)"/>
    <property type="match status" value="1"/>
</dbReference>
<reference evidence="4" key="1">
    <citation type="submission" date="2019-08" db="EMBL/GenBank/DDBJ databases">
        <authorList>
            <person name="Kucharzyk K."/>
            <person name="Murdoch R.W."/>
            <person name="Higgins S."/>
            <person name="Loffler F."/>
        </authorList>
    </citation>
    <scope>NUCLEOTIDE SEQUENCE</scope>
</reference>
<evidence type="ECO:0000313" key="4">
    <source>
        <dbReference type="EMBL" id="MPL88051.1"/>
    </source>
</evidence>
<dbReference type="InterPro" id="IPR016181">
    <property type="entry name" value="Acyl_CoA_acyltransferase"/>
</dbReference>
<proteinExistence type="predicted"/>
<protein>
    <submittedName>
        <fullName evidence="4">Phosphinothricin N-acetyltransferase</fullName>
        <ecNumber evidence="4">2.3.1.183</ecNumber>
    </submittedName>
</protein>
<name>A0A644V9Y7_9ZZZZ</name>
<evidence type="ECO:0000256" key="1">
    <source>
        <dbReference type="ARBA" id="ARBA00022679"/>
    </source>
</evidence>
<feature type="domain" description="N-acetyltransferase" evidence="3">
    <location>
        <begin position="1"/>
        <end position="161"/>
    </location>
</feature>
<evidence type="ECO:0000259" key="3">
    <source>
        <dbReference type="PROSITE" id="PS51186"/>
    </source>
</evidence>
<keyword evidence="1 4" id="KW-0808">Transferase</keyword>
<comment type="caution">
    <text evidence="4">The sequence shown here is derived from an EMBL/GenBank/DDBJ whole genome shotgun (WGS) entry which is preliminary data.</text>
</comment>
<dbReference type="GO" id="GO:0102971">
    <property type="term" value="F:phosphinothricin N-acetyltransferase activity"/>
    <property type="evidence" value="ECO:0007669"/>
    <property type="project" value="UniProtKB-EC"/>
</dbReference>
<evidence type="ECO:0000256" key="2">
    <source>
        <dbReference type="ARBA" id="ARBA00023315"/>
    </source>
</evidence>
<dbReference type="EC" id="2.3.1.183" evidence="4"/>
<accession>A0A644V9Y7</accession>
<dbReference type="PROSITE" id="PS51186">
    <property type="entry name" value="GNAT"/>
    <property type="match status" value="1"/>
</dbReference>
<keyword evidence="2 4" id="KW-0012">Acyltransferase</keyword>
<organism evidence="4">
    <name type="scientific">bioreactor metagenome</name>
    <dbReference type="NCBI Taxonomy" id="1076179"/>
    <lineage>
        <taxon>unclassified sequences</taxon>
        <taxon>metagenomes</taxon>
        <taxon>ecological metagenomes</taxon>
    </lineage>
</organism>